<dbReference type="InterPro" id="IPR005794">
    <property type="entry name" value="Fmt"/>
</dbReference>
<dbReference type="CDD" id="cd08646">
    <property type="entry name" value="FMT_core_Met-tRNA-FMT_N"/>
    <property type="match status" value="1"/>
</dbReference>
<evidence type="ECO:0000256" key="4">
    <source>
        <dbReference type="ARBA" id="ARBA00016014"/>
    </source>
</evidence>
<evidence type="ECO:0000313" key="12">
    <source>
        <dbReference type="Proteomes" id="UP001501446"/>
    </source>
</evidence>
<reference evidence="12" key="1">
    <citation type="journal article" date="2019" name="Int. J. Syst. Evol. Microbiol.">
        <title>The Global Catalogue of Microorganisms (GCM) 10K type strain sequencing project: providing services to taxonomists for standard genome sequencing and annotation.</title>
        <authorList>
            <consortium name="The Broad Institute Genomics Platform"/>
            <consortium name="The Broad Institute Genome Sequencing Center for Infectious Disease"/>
            <person name="Wu L."/>
            <person name="Ma J."/>
        </authorList>
    </citation>
    <scope>NUCLEOTIDE SEQUENCE [LARGE SCALE GENOMIC DNA]</scope>
    <source>
        <strain evidence="12">JCM 18958</strain>
    </source>
</reference>
<dbReference type="InterPro" id="IPR036477">
    <property type="entry name" value="Formyl_transf_N_sf"/>
</dbReference>
<feature type="binding site" evidence="8">
    <location>
        <begin position="113"/>
        <end position="116"/>
    </location>
    <ligand>
        <name>(6S)-5,6,7,8-tetrahydrofolate</name>
        <dbReference type="ChEBI" id="CHEBI:57453"/>
    </ligand>
</feature>
<dbReference type="InterPro" id="IPR037022">
    <property type="entry name" value="Formyl_trans_C_sf"/>
</dbReference>
<dbReference type="PANTHER" id="PTHR11138:SF5">
    <property type="entry name" value="METHIONYL-TRNA FORMYLTRANSFERASE, MITOCHONDRIAL"/>
    <property type="match status" value="1"/>
</dbReference>
<dbReference type="PANTHER" id="PTHR11138">
    <property type="entry name" value="METHIONYL-TRNA FORMYLTRANSFERASE"/>
    <property type="match status" value="1"/>
</dbReference>
<dbReference type="InterPro" id="IPR044135">
    <property type="entry name" value="Met-tRNA-FMT_C"/>
</dbReference>
<evidence type="ECO:0000259" key="10">
    <source>
        <dbReference type="Pfam" id="PF02911"/>
    </source>
</evidence>
<protein>
    <recommendedName>
        <fullName evidence="4 8">Methionyl-tRNA formyltransferase</fullName>
        <ecNumber evidence="3 8">2.1.2.9</ecNumber>
    </recommendedName>
</protein>
<dbReference type="SUPFAM" id="SSF53328">
    <property type="entry name" value="Formyltransferase"/>
    <property type="match status" value="1"/>
</dbReference>
<dbReference type="InterPro" id="IPR041711">
    <property type="entry name" value="Met-tRNA-FMT_N"/>
</dbReference>
<evidence type="ECO:0000256" key="5">
    <source>
        <dbReference type="ARBA" id="ARBA00022679"/>
    </source>
</evidence>
<dbReference type="Gene3D" id="3.10.25.10">
    <property type="entry name" value="Formyl transferase, C-terminal domain"/>
    <property type="match status" value="1"/>
</dbReference>
<evidence type="ECO:0000256" key="6">
    <source>
        <dbReference type="ARBA" id="ARBA00022917"/>
    </source>
</evidence>
<dbReference type="SUPFAM" id="SSF50486">
    <property type="entry name" value="FMT C-terminal domain-like"/>
    <property type="match status" value="1"/>
</dbReference>
<dbReference type="InterPro" id="IPR005793">
    <property type="entry name" value="Formyl_trans_C"/>
</dbReference>
<evidence type="ECO:0000256" key="2">
    <source>
        <dbReference type="ARBA" id="ARBA00010699"/>
    </source>
</evidence>
<dbReference type="Pfam" id="PF00551">
    <property type="entry name" value="Formyl_trans_N"/>
    <property type="match status" value="1"/>
</dbReference>
<feature type="domain" description="Formyl transferase C-terminal" evidence="10">
    <location>
        <begin position="208"/>
        <end position="302"/>
    </location>
</feature>
<gene>
    <name evidence="8 11" type="primary">fmt</name>
    <name evidence="11" type="ORF">GCM10025781_07480</name>
</gene>
<comment type="caution">
    <text evidence="11">The sequence shown here is derived from an EMBL/GenBank/DDBJ whole genome shotgun (WGS) entry which is preliminary data.</text>
</comment>
<dbReference type="Pfam" id="PF02911">
    <property type="entry name" value="Formyl_trans_C"/>
    <property type="match status" value="1"/>
</dbReference>
<evidence type="ECO:0000259" key="9">
    <source>
        <dbReference type="Pfam" id="PF00551"/>
    </source>
</evidence>
<dbReference type="CDD" id="cd08704">
    <property type="entry name" value="Met_tRNA_FMT_C"/>
    <property type="match status" value="1"/>
</dbReference>
<dbReference type="EMBL" id="BAABLN010000008">
    <property type="protein sequence ID" value="GAA4692726.1"/>
    <property type="molecule type" value="Genomic_DNA"/>
</dbReference>
<comment type="function">
    <text evidence="1 8">Attaches a formyl group to the free amino group of methionyl-tRNA(fMet). The formyl group appears to play a dual role in the initiator identity of N-formylmethionyl-tRNA by promoting its recognition by IF2 and preventing the misappropriation of this tRNA by the elongation apparatus.</text>
</comment>
<dbReference type="InterPro" id="IPR002376">
    <property type="entry name" value="Formyl_transf_N"/>
</dbReference>
<keyword evidence="12" id="KW-1185">Reference proteome</keyword>
<dbReference type="InterPro" id="IPR011034">
    <property type="entry name" value="Formyl_transferase-like_C_sf"/>
</dbReference>
<organism evidence="11 12">
    <name type="scientific">Kocuria gwangalliensis</name>
    <dbReference type="NCBI Taxonomy" id="501592"/>
    <lineage>
        <taxon>Bacteria</taxon>
        <taxon>Bacillati</taxon>
        <taxon>Actinomycetota</taxon>
        <taxon>Actinomycetes</taxon>
        <taxon>Micrococcales</taxon>
        <taxon>Micrococcaceae</taxon>
        <taxon>Kocuria</taxon>
    </lineage>
</organism>
<keyword evidence="6 8" id="KW-0648">Protein biosynthesis</keyword>
<evidence type="ECO:0000256" key="7">
    <source>
        <dbReference type="ARBA" id="ARBA00048558"/>
    </source>
</evidence>
<comment type="catalytic activity">
    <reaction evidence="7 8">
        <text>L-methionyl-tRNA(fMet) + (6R)-10-formyltetrahydrofolate = N-formyl-L-methionyl-tRNA(fMet) + (6S)-5,6,7,8-tetrahydrofolate + H(+)</text>
        <dbReference type="Rhea" id="RHEA:24380"/>
        <dbReference type="Rhea" id="RHEA-COMP:9952"/>
        <dbReference type="Rhea" id="RHEA-COMP:9953"/>
        <dbReference type="ChEBI" id="CHEBI:15378"/>
        <dbReference type="ChEBI" id="CHEBI:57453"/>
        <dbReference type="ChEBI" id="CHEBI:78530"/>
        <dbReference type="ChEBI" id="CHEBI:78844"/>
        <dbReference type="ChEBI" id="CHEBI:195366"/>
        <dbReference type="EC" id="2.1.2.9"/>
    </reaction>
</comment>
<sequence>MSQPLKVLYAGTPATAVIPFDALLERNDLDVVAVLTREDAPVGRKKVLTPSPVAQRAEERGIPTLKANRATAELVEQLRATGADIAAVVAYGALLPRPVLDVFEYGWINLHFSLLPQWRGAAPVQRALMAGDTMMGATTFVLDEGMDTGDIVGTLTDPVRAADTAGSVLERLSHSGASLLADSLVAVATGQAKPVPQEGEASKAPKLTGPQARIEWNHPAVAISHHVRGVTPEPGAWTDYHGQRMKIDRVIPTPEVTGLAPGHVAVRGDAVYAGTGSYAVELTRVQPSGKKPMAALDWARGQQRSEQVVFE</sequence>
<feature type="domain" description="Formyl transferase N-terminal" evidence="9">
    <location>
        <begin position="11"/>
        <end position="181"/>
    </location>
</feature>
<dbReference type="Proteomes" id="UP001501446">
    <property type="component" value="Unassembled WGS sequence"/>
</dbReference>
<accession>A0ABP8WP34</accession>
<evidence type="ECO:0000256" key="1">
    <source>
        <dbReference type="ARBA" id="ARBA00002606"/>
    </source>
</evidence>
<keyword evidence="5 8" id="KW-0808">Transferase</keyword>
<evidence type="ECO:0000256" key="3">
    <source>
        <dbReference type="ARBA" id="ARBA00012261"/>
    </source>
</evidence>
<dbReference type="Gene3D" id="3.40.50.170">
    <property type="entry name" value="Formyl transferase, N-terminal domain"/>
    <property type="match status" value="1"/>
</dbReference>
<comment type="similarity">
    <text evidence="2 8">Belongs to the Fmt family.</text>
</comment>
<dbReference type="HAMAP" id="MF_00182">
    <property type="entry name" value="Formyl_trans"/>
    <property type="match status" value="1"/>
</dbReference>
<dbReference type="EC" id="2.1.2.9" evidence="3 8"/>
<proteinExistence type="inferred from homology"/>
<evidence type="ECO:0000313" key="11">
    <source>
        <dbReference type="EMBL" id="GAA4692726.1"/>
    </source>
</evidence>
<name>A0ABP8WP34_9MICC</name>
<dbReference type="RefSeq" id="WP_345310596.1">
    <property type="nucleotide sequence ID" value="NZ_BAABLN010000008.1"/>
</dbReference>
<evidence type="ECO:0000256" key="8">
    <source>
        <dbReference type="HAMAP-Rule" id="MF_00182"/>
    </source>
</evidence>
<dbReference type="NCBIfam" id="TIGR00460">
    <property type="entry name" value="fmt"/>
    <property type="match status" value="1"/>
</dbReference>